<organism evidence="1 2">
    <name type="scientific">Agromyces bracchium</name>
    <dbReference type="NCBI Taxonomy" id="88376"/>
    <lineage>
        <taxon>Bacteria</taxon>
        <taxon>Bacillati</taxon>
        <taxon>Actinomycetota</taxon>
        <taxon>Actinomycetes</taxon>
        <taxon>Micrococcales</taxon>
        <taxon>Microbacteriaceae</taxon>
        <taxon>Agromyces</taxon>
    </lineage>
</organism>
<keyword evidence="2" id="KW-1185">Reference proteome</keyword>
<evidence type="ECO:0000313" key="1">
    <source>
        <dbReference type="EMBL" id="MTH68580.1"/>
    </source>
</evidence>
<sequence>MSTARSSEHVNVAVRGCARGRVGASATVSAMTLDMTFLDASLSPARTRPRPVNVYDILREGWRETRVDMTLQFFLDPRERHGLGSLVIDALLRCLDDAPVIGPDGVTAARLVAADALGSDDWVIETQVGFIDVYAVNRELDIAIVLENKIGHVLNNPLRAYAEHARTDGFTTIIVVVLAPEVRSHVENQQQQFVSAALTYSEFGEAIRQTPQLIDFLLAPRDLDQRRSLELLQQFIEARSGDMSMIELENDAERLDEWRALMETHGEAIKAFEDARSSIGRLIRDRRERLRPLIASRLAAEGLVTGWESHGGSREETWNAYYFPAADWSVELKLSAQPSRPAIFIYDRRGQTYKDSTIESLGLYWTATDEEIAETFVARTKQILDDVRTGNRSRSEK</sequence>
<protein>
    <recommendedName>
        <fullName evidence="3">PD-(D/E)XK nuclease family protein</fullName>
    </recommendedName>
</protein>
<dbReference type="EMBL" id="WMLB01000022">
    <property type="protein sequence ID" value="MTH68580.1"/>
    <property type="molecule type" value="Genomic_DNA"/>
</dbReference>
<dbReference type="Pfam" id="PF14281">
    <property type="entry name" value="PDDEXK_4"/>
    <property type="match status" value="1"/>
</dbReference>
<name>A0A6I3M1N4_9MICO</name>
<comment type="caution">
    <text evidence="1">The sequence shown here is derived from an EMBL/GenBank/DDBJ whole genome shotgun (WGS) entry which is preliminary data.</text>
</comment>
<dbReference type="OrthoDB" id="6770443at2"/>
<evidence type="ECO:0000313" key="2">
    <source>
        <dbReference type="Proteomes" id="UP000433071"/>
    </source>
</evidence>
<evidence type="ECO:0008006" key="3">
    <source>
        <dbReference type="Google" id="ProtNLM"/>
    </source>
</evidence>
<dbReference type="Proteomes" id="UP000433071">
    <property type="component" value="Unassembled WGS sequence"/>
</dbReference>
<gene>
    <name evidence="1" type="ORF">GJ743_09390</name>
</gene>
<reference evidence="1 2" key="1">
    <citation type="submission" date="2019-11" db="EMBL/GenBank/DDBJ databases">
        <title>Agromyces kandeliae sp. nov., isolated from mangrove soil.</title>
        <authorList>
            <person name="Wang R."/>
        </authorList>
    </citation>
    <scope>NUCLEOTIDE SEQUENCE [LARGE SCALE GENOMIC DNA]</scope>
    <source>
        <strain evidence="1 2">JCM 11433</strain>
    </source>
</reference>
<accession>A0A6I3M1N4</accession>
<proteinExistence type="predicted"/>
<dbReference type="InterPro" id="IPR029470">
    <property type="entry name" value="PDDEXK_4"/>
</dbReference>
<dbReference type="AlphaFoldDB" id="A0A6I3M1N4"/>